<dbReference type="Proteomes" id="UP000076584">
    <property type="component" value="Unassembled WGS sequence"/>
</dbReference>
<evidence type="ECO:0000313" key="2">
    <source>
        <dbReference type="Proteomes" id="UP000076584"/>
    </source>
</evidence>
<dbReference type="EMBL" id="LFIW01002749">
    <property type="protein sequence ID" value="KZL63647.1"/>
    <property type="molecule type" value="Genomic_DNA"/>
</dbReference>
<protein>
    <submittedName>
        <fullName evidence="1">Uncharacterized protein</fullName>
    </submittedName>
</protein>
<keyword evidence="2" id="KW-1185">Reference proteome</keyword>
<name>A0A166LKU1_COLIC</name>
<gene>
    <name evidence="1" type="ORF">CI238_11556</name>
</gene>
<accession>A0A166LKU1</accession>
<reference evidence="1 2" key="1">
    <citation type="submission" date="2015-06" db="EMBL/GenBank/DDBJ databases">
        <title>Survival trade-offs in plant roots during colonization by closely related pathogenic and mutualistic fungi.</title>
        <authorList>
            <person name="Hacquard S."/>
            <person name="Kracher B."/>
            <person name="Hiruma K."/>
            <person name="Weinman A."/>
            <person name="Muench P."/>
            <person name="Garrido Oter R."/>
            <person name="Ver Loren van Themaat E."/>
            <person name="Dallerey J.-F."/>
            <person name="Damm U."/>
            <person name="Henrissat B."/>
            <person name="Lespinet O."/>
            <person name="Thon M."/>
            <person name="Kemen E."/>
            <person name="McHardy A.C."/>
            <person name="Schulze-Lefert P."/>
            <person name="O'Connell R.J."/>
        </authorList>
    </citation>
    <scope>NUCLEOTIDE SEQUENCE [LARGE SCALE GENOMIC DNA]</scope>
    <source>
        <strain evidence="1 2">MAFF 238704</strain>
    </source>
</reference>
<sequence>MQPPISINYQPALDATTIQLSASLGQSDALDSAILNLGLPYVANSGELSIRVDFNRLFLPCYTIVNLGLEELNFVLGSSQLKGLLLEAFFDLSE</sequence>
<dbReference type="AlphaFoldDB" id="A0A166LKU1"/>
<proteinExistence type="predicted"/>
<organism evidence="1 2">
    <name type="scientific">Colletotrichum incanum</name>
    <name type="common">Soybean anthracnose fungus</name>
    <dbReference type="NCBI Taxonomy" id="1573173"/>
    <lineage>
        <taxon>Eukaryota</taxon>
        <taxon>Fungi</taxon>
        <taxon>Dikarya</taxon>
        <taxon>Ascomycota</taxon>
        <taxon>Pezizomycotina</taxon>
        <taxon>Sordariomycetes</taxon>
        <taxon>Hypocreomycetidae</taxon>
        <taxon>Glomerellales</taxon>
        <taxon>Glomerellaceae</taxon>
        <taxon>Colletotrichum</taxon>
        <taxon>Colletotrichum spaethianum species complex</taxon>
    </lineage>
</organism>
<evidence type="ECO:0000313" key="1">
    <source>
        <dbReference type="EMBL" id="KZL63647.1"/>
    </source>
</evidence>
<comment type="caution">
    <text evidence="1">The sequence shown here is derived from an EMBL/GenBank/DDBJ whole genome shotgun (WGS) entry which is preliminary data.</text>
</comment>